<dbReference type="EC" id="2.1.1.198" evidence="6"/>
<evidence type="ECO:0000256" key="6">
    <source>
        <dbReference type="HAMAP-Rule" id="MF_01877"/>
    </source>
</evidence>
<reference evidence="9" key="1">
    <citation type="submission" date="2017-09" db="EMBL/GenBank/DDBJ databases">
        <title>Depth-based differentiation of microbial function through sediment-hosted aquifers and enrichment of novel symbionts in the deep terrestrial subsurface.</title>
        <authorList>
            <person name="Probst A.J."/>
            <person name="Ladd B."/>
            <person name="Jarett J.K."/>
            <person name="Geller-Mcgrath D.E."/>
            <person name="Sieber C.M.K."/>
            <person name="Emerson J.B."/>
            <person name="Anantharaman K."/>
            <person name="Thomas B.C."/>
            <person name="Malmstrom R."/>
            <person name="Stieglmeier M."/>
            <person name="Klingl A."/>
            <person name="Woyke T."/>
            <person name="Ryan C.M."/>
            <person name="Banfield J.F."/>
        </authorList>
    </citation>
    <scope>NUCLEOTIDE SEQUENCE [LARGE SCALE GENOMIC DNA]</scope>
</reference>
<dbReference type="PROSITE" id="PS01296">
    <property type="entry name" value="RSMI"/>
    <property type="match status" value="1"/>
</dbReference>
<dbReference type="FunFam" id="3.40.1010.10:FF:000007">
    <property type="entry name" value="Ribosomal RNA small subunit methyltransferase I"/>
    <property type="match status" value="1"/>
</dbReference>
<feature type="domain" description="Tetrapyrrole methylase" evidence="7">
    <location>
        <begin position="3"/>
        <end position="201"/>
    </location>
</feature>
<dbReference type="InterPro" id="IPR014776">
    <property type="entry name" value="4pyrrole_Mease_sub2"/>
</dbReference>
<dbReference type="Proteomes" id="UP000231579">
    <property type="component" value="Unassembled WGS sequence"/>
</dbReference>
<dbReference type="InterPro" id="IPR014777">
    <property type="entry name" value="4pyrrole_Mease_sub1"/>
</dbReference>
<evidence type="ECO:0000313" key="8">
    <source>
        <dbReference type="EMBL" id="PJE70070.1"/>
    </source>
</evidence>
<dbReference type="PANTHER" id="PTHR46111">
    <property type="entry name" value="RIBOSOMAL RNA SMALL SUBUNIT METHYLTRANSFERASE I"/>
    <property type="match status" value="1"/>
</dbReference>
<dbReference type="InterPro" id="IPR018063">
    <property type="entry name" value="SAM_MeTrfase_RsmI_CS"/>
</dbReference>
<dbReference type="PIRSF" id="PIRSF005917">
    <property type="entry name" value="MTase_YraL"/>
    <property type="match status" value="1"/>
</dbReference>
<dbReference type="HAMAP" id="MF_01877">
    <property type="entry name" value="16SrRNA_methyltr_I"/>
    <property type="match status" value="1"/>
</dbReference>
<keyword evidence="3 6" id="KW-0489">Methyltransferase</keyword>
<dbReference type="EMBL" id="PFEM01000025">
    <property type="protein sequence ID" value="PJE70070.1"/>
    <property type="molecule type" value="Genomic_DNA"/>
</dbReference>
<name>A0A2M8L750_9BACT</name>
<comment type="similarity">
    <text evidence="6">Belongs to the methyltransferase superfamily. RsmI family.</text>
</comment>
<sequence>MSKLYLVSTPIGNLADMTARAKLVLSAVDIIACEDTRRTGLLLQRLGLPKKSLRSFFEANEQGRMAEIIGELKAGQEVALVSNAGTPTISDPGYKLVRACVAQQIPVVPVPGASAALTALVASGLPTDRFLFVGFLPKKPGKREKKLRQLPVKTTIIIYESPFRLLKTLSQMQAIFGEIEVVIGRELTKLHEEIRREKISQALAHFEKTPPKGEFTLLFHLAKV</sequence>
<keyword evidence="2 6" id="KW-0698">rRNA processing</keyword>
<evidence type="ECO:0000256" key="2">
    <source>
        <dbReference type="ARBA" id="ARBA00022552"/>
    </source>
</evidence>
<evidence type="ECO:0000259" key="7">
    <source>
        <dbReference type="Pfam" id="PF00590"/>
    </source>
</evidence>
<accession>A0A2M8L750</accession>
<dbReference type="CDD" id="cd11648">
    <property type="entry name" value="RsmI"/>
    <property type="match status" value="1"/>
</dbReference>
<organism evidence="8 9">
    <name type="scientific">Candidatus Shapirobacteria bacterium CG10_big_fil_rev_8_21_14_0_10_48_15</name>
    <dbReference type="NCBI Taxonomy" id="1974484"/>
    <lineage>
        <taxon>Bacteria</taxon>
        <taxon>Candidatus Shapironibacteriota</taxon>
    </lineage>
</organism>
<keyword evidence="4 6" id="KW-0808">Transferase</keyword>
<dbReference type="FunFam" id="3.30.950.10:FF:000002">
    <property type="entry name" value="Ribosomal RNA small subunit methyltransferase I"/>
    <property type="match status" value="1"/>
</dbReference>
<keyword evidence="1 6" id="KW-0963">Cytoplasm</keyword>
<dbReference type="GO" id="GO:0070677">
    <property type="term" value="F:rRNA (cytosine-2'-O-)-methyltransferase activity"/>
    <property type="evidence" value="ECO:0007669"/>
    <property type="project" value="UniProtKB-UniRule"/>
</dbReference>
<dbReference type="Pfam" id="PF00590">
    <property type="entry name" value="TP_methylase"/>
    <property type="match status" value="1"/>
</dbReference>
<evidence type="ECO:0000256" key="1">
    <source>
        <dbReference type="ARBA" id="ARBA00022490"/>
    </source>
</evidence>
<dbReference type="InterPro" id="IPR008189">
    <property type="entry name" value="rRNA_ssu_MeTfrase_I"/>
</dbReference>
<protein>
    <recommendedName>
        <fullName evidence="6">Ribosomal RNA small subunit methyltransferase I</fullName>
        <ecNumber evidence="6">2.1.1.198</ecNumber>
    </recommendedName>
    <alternativeName>
        <fullName evidence="6">16S rRNA 2'-O-ribose C1402 methyltransferase</fullName>
    </alternativeName>
    <alternativeName>
        <fullName evidence="6">rRNA (cytidine-2'-O-)-methyltransferase RsmI</fullName>
    </alternativeName>
</protein>
<dbReference type="Gene3D" id="3.40.1010.10">
    <property type="entry name" value="Cobalt-precorrin-4 Transmethylase, Domain 1"/>
    <property type="match status" value="1"/>
</dbReference>
<dbReference type="SUPFAM" id="SSF53790">
    <property type="entry name" value="Tetrapyrrole methylase"/>
    <property type="match status" value="1"/>
</dbReference>
<dbReference type="Gene3D" id="3.30.950.10">
    <property type="entry name" value="Methyltransferase, Cobalt-precorrin-4 Transmethylase, Domain 2"/>
    <property type="match status" value="1"/>
</dbReference>
<evidence type="ECO:0000313" key="9">
    <source>
        <dbReference type="Proteomes" id="UP000231579"/>
    </source>
</evidence>
<comment type="function">
    <text evidence="6">Catalyzes the 2'-O-methylation of the ribose of cytidine 1402 (C1402) in 16S rRNA.</text>
</comment>
<dbReference type="InterPro" id="IPR035996">
    <property type="entry name" value="4pyrrol_Methylase_sf"/>
</dbReference>
<dbReference type="GO" id="GO:0005737">
    <property type="term" value="C:cytoplasm"/>
    <property type="evidence" value="ECO:0007669"/>
    <property type="project" value="UniProtKB-SubCell"/>
</dbReference>
<evidence type="ECO:0000256" key="3">
    <source>
        <dbReference type="ARBA" id="ARBA00022603"/>
    </source>
</evidence>
<evidence type="ECO:0000256" key="4">
    <source>
        <dbReference type="ARBA" id="ARBA00022679"/>
    </source>
</evidence>
<gene>
    <name evidence="6 8" type="primary">rsmI</name>
    <name evidence="8" type="ORF">COU97_01770</name>
</gene>
<comment type="subcellular location">
    <subcellularLocation>
        <location evidence="6">Cytoplasm</location>
    </subcellularLocation>
</comment>
<dbReference type="PANTHER" id="PTHR46111:SF1">
    <property type="entry name" value="RIBOSOMAL RNA SMALL SUBUNIT METHYLTRANSFERASE I"/>
    <property type="match status" value="1"/>
</dbReference>
<comment type="catalytic activity">
    <reaction evidence="6">
        <text>cytidine(1402) in 16S rRNA + S-adenosyl-L-methionine = 2'-O-methylcytidine(1402) in 16S rRNA + S-adenosyl-L-homocysteine + H(+)</text>
        <dbReference type="Rhea" id="RHEA:42924"/>
        <dbReference type="Rhea" id="RHEA-COMP:10285"/>
        <dbReference type="Rhea" id="RHEA-COMP:10286"/>
        <dbReference type="ChEBI" id="CHEBI:15378"/>
        <dbReference type="ChEBI" id="CHEBI:57856"/>
        <dbReference type="ChEBI" id="CHEBI:59789"/>
        <dbReference type="ChEBI" id="CHEBI:74495"/>
        <dbReference type="ChEBI" id="CHEBI:82748"/>
        <dbReference type="EC" id="2.1.1.198"/>
    </reaction>
</comment>
<dbReference type="NCBIfam" id="TIGR00096">
    <property type="entry name" value="16S rRNA (cytidine(1402)-2'-O)-methyltransferase"/>
    <property type="match status" value="1"/>
</dbReference>
<keyword evidence="5 6" id="KW-0949">S-adenosyl-L-methionine</keyword>
<dbReference type="InterPro" id="IPR000878">
    <property type="entry name" value="4pyrrol_Mease"/>
</dbReference>
<evidence type="ECO:0000256" key="5">
    <source>
        <dbReference type="ARBA" id="ARBA00022691"/>
    </source>
</evidence>
<comment type="caution">
    <text evidence="8">The sequence shown here is derived from an EMBL/GenBank/DDBJ whole genome shotgun (WGS) entry which is preliminary data.</text>
</comment>
<dbReference type="AlphaFoldDB" id="A0A2M8L750"/>
<proteinExistence type="inferred from homology"/>